<organism evidence="1 2">
    <name type="scientific">Azospira inquinata</name>
    <dbReference type="NCBI Taxonomy" id="2785627"/>
    <lineage>
        <taxon>Bacteria</taxon>
        <taxon>Pseudomonadati</taxon>
        <taxon>Pseudomonadota</taxon>
        <taxon>Betaproteobacteria</taxon>
        <taxon>Rhodocyclales</taxon>
        <taxon>Rhodocyclaceae</taxon>
        <taxon>Azospira</taxon>
    </lineage>
</organism>
<sequence>MALAESLSERDYENLRRVYQAGAEELAPGDEAYYLCLGLLSREGGLTSRGIELLLRHR</sequence>
<proteinExistence type="predicted"/>
<keyword evidence="2" id="KW-1185">Reference proteome</keyword>
<dbReference type="KEGG" id="aiq:Azoinq_09690"/>
<protein>
    <submittedName>
        <fullName evidence="1">Uncharacterized protein</fullName>
    </submittedName>
</protein>
<dbReference type="Proteomes" id="UP000683428">
    <property type="component" value="Chromosome"/>
</dbReference>
<reference evidence="1" key="1">
    <citation type="submission" date="2020-11" db="EMBL/GenBank/DDBJ databases">
        <title>Azospira inquinata sp. nov.</title>
        <authorList>
            <person name="Moe W.M."/>
            <person name="Mikes M.C."/>
        </authorList>
    </citation>
    <scope>NUCLEOTIDE SEQUENCE</scope>
    <source>
        <strain evidence="1">Azo-3</strain>
    </source>
</reference>
<dbReference type="EMBL" id="CP064782">
    <property type="protein sequence ID" value="QWT48139.1"/>
    <property type="molecule type" value="Genomic_DNA"/>
</dbReference>
<name>A0A975XTV6_9RHOO</name>
<dbReference type="AlphaFoldDB" id="A0A975XTV6"/>
<accession>A0A975XTV6</accession>
<dbReference type="RefSeq" id="WP_216129601.1">
    <property type="nucleotide sequence ID" value="NZ_CP064782.1"/>
</dbReference>
<gene>
    <name evidence="1" type="ORF">Azoinq_09690</name>
</gene>
<evidence type="ECO:0000313" key="2">
    <source>
        <dbReference type="Proteomes" id="UP000683428"/>
    </source>
</evidence>
<evidence type="ECO:0000313" key="1">
    <source>
        <dbReference type="EMBL" id="QWT48139.1"/>
    </source>
</evidence>